<keyword evidence="4" id="KW-1185">Reference proteome</keyword>
<accession>A0A7J9FID3</accession>
<organism evidence="3 4">
    <name type="scientific">Gossypium trilobum</name>
    <dbReference type="NCBI Taxonomy" id="34281"/>
    <lineage>
        <taxon>Eukaryota</taxon>
        <taxon>Viridiplantae</taxon>
        <taxon>Streptophyta</taxon>
        <taxon>Embryophyta</taxon>
        <taxon>Tracheophyta</taxon>
        <taxon>Spermatophyta</taxon>
        <taxon>Magnoliopsida</taxon>
        <taxon>eudicotyledons</taxon>
        <taxon>Gunneridae</taxon>
        <taxon>Pentapetalae</taxon>
        <taxon>rosids</taxon>
        <taxon>malvids</taxon>
        <taxon>Malvales</taxon>
        <taxon>Malvaceae</taxon>
        <taxon>Malvoideae</taxon>
        <taxon>Gossypium</taxon>
    </lineage>
</organism>
<feature type="coiled-coil region" evidence="1">
    <location>
        <begin position="323"/>
        <end position="373"/>
    </location>
</feature>
<keyword evidence="1" id="KW-0175">Coiled coil</keyword>
<dbReference type="Proteomes" id="UP000593568">
    <property type="component" value="Unassembled WGS sequence"/>
</dbReference>
<reference evidence="3 4" key="1">
    <citation type="journal article" date="2019" name="Genome Biol. Evol.">
        <title>Insights into the evolution of the New World diploid cottons (Gossypium, subgenus Houzingenia) based on genome sequencing.</title>
        <authorList>
            <person name="Grover C.E."/>
            <person name="Arick M.A. 2nd"/>
            <person name="Thrash A."/>
            <person name="Conover J.L."/>
            <person name="Sanders W.S."/>
            <person name="Peterson D.G."/>
            <person name="Frelichowski J.E."/>
            <person name="Scheffler J.A."/>
            <person name="Scheffler B.E."/>
            <person name="Wendel J.F."/>
        </authorList>
    </citation>
    <scope>NUCLEOTIDE SEQUENCE [LARGE SCALE GENOMIC DNA]</scope>
    <source>
        <strain evidence="3">8</strain>
        <tissue evidence="3">Leaf</tissue>
    </source>
</reference>
<dbReference type="InterPro" id="IPR056647">
    <property type="entry name" value="DUF7745"/>
</dbReference>
<dbReference type="PANTHER" id="PTHR48200:SF1">
    <property type="entry name" value="AMINOTRANSFERASE-LIKE PLANT MOBILE DOMAIN-CONTAINING PROTEIN"/>
    <property type="match status" value="1"/>
</dbReference>
<evidence type="ECO:0000313" key="3">
    <source>
        <dbReference type="EMBL" id="MBA0785063.1"/>
    </source>
</evidence>
<dbReference type="EMBL" id="JABEZW010217568">
    <property type="protein sequence ID" value="MBA0785063.1"/>
    <property type="molecule type" value="Genomic_DNA"/>
</dbReference>
<proteinExistence type="predicted"/>
<dbReference type="PANTHER" id="PTHR48200">
    <property type="entry name" value="PROTEIN, PUTATIVE-RELATED"/>
    <property type="match status" value="1"/>
</dbReference>
<feature type="domain" description="DUF7745" evidence="2">
    <location>
        <begin position="25"/>
        <end position="254"/>
    </location>
</feature>
<evidence type="ECO:0000256" key="1">
    <source>
        <dbReference type="SAM" id="Coils"/>
    </source>
</evidence>
<dbReference type="AlphaFoldDB" id="A0A7J9FID3"/>
<evidence type="ECO:0000313" key="4">
    <source>
        <dbReference type="Proteomes" id="UP000593568"/>
    </source>
</evidence>
<name>A0A7J9FID3_9ROSI</name>
<sequence>MDCRRNSEDELKGIWQSWDEAKKTRFRKSMAMCFTFNEVDIVLTIKEYSTLLLYDFIDPLRIYWKRNVDFRRPLANLMGVPVDTVKARLKDKNGHCISWSDIRDAIGMASGDRHLALFAFAVYRLIVFPKALGYVSVELANFLFQIEKGVNLTPTVLAETIISLNFIRRKGDERFLGCAQLLFVWMKSHFRCLYKRFRQVFVPSTKPIEEFLETKWPPNQSIEEWFQNLSTLTYQEIEWMAPWMIRSTVLIGCSGHLWGGSFSLGPEILEEIGREMNQVGSNLEIAIKNLFQPFPLRNIYPVALKKKQNLCVNAIQGKVPNDVAELTEKIHDLEMRLRGRDEEVRSQREQHQIQRLEVDLSLRANELQKAQEQERIWRRVSNEKIAKIKLVEHFIAVEQMAINRQEVFATMYREGQVFTQQAKDLCEQIEELKKESTPFAIRNEPAMKLLEVAQAHYQKVIKLMRRKKKNDD</sequence>
<evidence type="ECO:0000259" key="2">
    <source>
        <dbReference type="Pfam" id="PF24924"/>
    </source>
</evidence>
<gene>
    <name evidence="3" type="ORF">Gotri_027475</name>
</gene>
<dbReference type="Pfam" id="PF24924">
    <property type="entry name" value="DUF7745"/>
    <property type="match status" value="1"/>
</dbReference>
<comment type="caution">
    <text evidence="3">The sequence shown here is derived from an EMBL/GenBank/DDBJ whole genome shotgun (WGS) entry which is preliminary data.</text>
</comment>
<protein>
    <recommendedName>
        <fullName evidence="2">DUF7745 domain-containing protein</fullName>
    </recommendedName>
</protein>